<organism evidence="9 10">
    <name type="scientific">Apiospora phragmitis</name>
    <dbReference type="NCBI Taxonomy" id="2905665"/>
    <lineage>
        <taxon>Eukaryota</taxon>
        <taxon>Fungi</taxon>
        <taxon>Dikarya</taxon>
        <taxon>Ascomycota</taxon>
        <taxon>Pezizomycotina</taxon>
        <taxon>Sordariomycetes</taxon>
        <taxon>Xylariomycetidae</taxon>
        <taxon>Amphisphaeriales</taxon>
        <taxon>Apiosporaceae</taxon>
        <taxon>Apiospora</taxon>
    </lineage>
</organism>
<evidence type="ECO:0000313" key="10">
    <source>
        <dbReference type="Proteomes" id="UP001480595"/>
    </source>
</evidence>
<keyword evidence="2" id="KW-0808">Transferase</keyword>
<dbReference type="InterPro" id="IPR000719">
    <property type="entry name" value="Prot_kinase_dom"/>
</dbReference>
<evidence type="ECO:0000256" key="6">
    <source>
        <dbReference type="PROSITE-ProRule" id="PRU10141"/>
    </source>
</evidence>
<keyword evidence="1" id="KW-0723">Serine/threonine-protein kinase</keyword>
<sequence length="911" mass="99387">NWNDDRVPRIRWLEPSIRAVTETIAEIGIEESFIAITARPCLSNSAAYPNHASSRSQYAANTTSHADSSDDEIPVPMKLSALTKALLSDGGSADQQRAAHQSMAAASAATRGSHRPSSPVSAAQIQPQEAEKPVKRRSILNTSAASRAEERRHTRASSAQVSSRPASPARSQASHDGNSPVRKRVVRLSTTPGVAAQFGVVEPSKRRSTSLSASQRGLARPPSRDSVVEERANASEIRDVNTPVAQAPRSVRIAVGSSGGRGHSSGSSSRRTDPASQHQSENDAPEEPVTAPRPSSGLGHGSGSRAGSHGSKTRSEENQALQSAMRVKRVGKIPGSFLSGPARRGRRRQSEEDGENEGEMLPLSQEEPESQLPQDGLDLEPADNHASSYYVPDRIASGSPSSVKGFARRDQEASIAEHGQSILSRRASPDREEIPIPQYQVPPPRSDLLVQNGKENEAPPTFRRNKGFESSILEPSAAKVPSRPMSAQMGSMRPASPERKPLSSINQNTPRRAAPAPPPKMSMLEAATSTAGAATTQQASRKRNYMKVNGKYYTRIDSLGRGGSAKVYRVAADNGKMFALKRVSTENADPMTIRGFKGEIDLLKKLNSVDRVISLIDWEMNEEKQALSLVMEMGELDFNSLLRQRYSSETSQFDPVFVRYYWQEMLECLAAVHSCDIVHSDLKPANFVVVHGRLKLIDFGIANAIQTDETVNVHRETQIGTPNYMSPESLLDSNTMGPDGRRISSSSRVPGAPKLMKLGKPSDVWSLGCILYQLVYGSPPFGHIPNQMQRCQAIIDWNYSISFKDRGMGNVPVPPSLLRTMRRCLTRDRDLRPTCRDLLSPQDPFLYPVECGEGQLPLSEELLGRIIQSVVTRCKERMPTEAEALSVWPSAYWGSIAKAVGRDLAGQDKIL</sequence>
<dbReference type="GeneID" id="92095765"/>
<dbReference type="Pfam" id="PF00069">
    <property type="entry name" value="Pkinase"/>
    <property type="match status" value="1"/>
</dbReference>
<dbReference type="PROSITE" id="PS00107">
    <property type="entry name" value="PROTEIN_KINASE_ATP"/>
    <property type="match status" value="1"/>
</dbReference>
<proteinExistence type="predicted"/>
<dbReference type="InterPro" id="IPR017441">
    <property type="entry name" value="Protein_kinase_ATP_BS"/>
</dbReference>
<feature type="binding site" evidence="6">
    <location>
        <position position="581"/>
    </location>
    <ligand>
        <name>ATP</name>
        <dbReference type="ChEBI" id="CHEBI:30616"/>
    </ligand>
</feature>
<dbReference type="PANTHER" id="PTHR22974">
    <property type="entry name" value="MIXED LINEAGE PROTEIN KINASE"/>
    <property type="match status" value="1"/>
</dbReference>
<evidence type="ECO:0000313" key="9">
    <source>
        <dbReference type="EMBL" id="KAK8049563.1"/>
    </source>
</evidence>
<dbReference type="Gene3D" id="1.10.510.10">
    <property type="entry name" value="Transferase(Phosphotransferase) domain 1"/>
    <property type="match status" value="1"/>
</dbReference>
<feature type="region of interest" description="Disordered" evidence="7">
    <location>
        <begin position="197"/>
        <end position="522"/>
    </location>
</feature>
<accession>A0ABR1TV08</accession>
<dbReference type="Gene3D" id="3.30.200.20">
    <property type="entry name" value="Phosphorylase Kinase, domain 1"/>
    <property type="match status" value="1"/>
</dbReference>
<keyword evidence="4" id="KW-0418">Kinase</keyword>
<feature type="region of interest" description="Disordered" evidence="7">
    <location>
        <begin position="88"/>
        <end position="181"/>
    </location>
</feature>
<feature type="compositionally biased region" description="Low complexity" evidence="7">
    <location>
        <begin position="156"/>
        <end position="174"/>
    </location>
</feature>
<gene>
    <name evidence="9" type="ORF">PG994_011293</name>
</gene>
<evidence type="ECO:0000256" key="7">
    <source>
        <dbReference type="SAM" id="MobiDB-lite"/>
    </source>
</evidence>
<feature type="non-terminal residue" evidence="9">
    <location>
        <position position="1"/>
    </location>
</feature>
<dbReference type="PANTHER" id="PTHR22974:SF21">
    <property type="entry name" value="DUAL SPECIFICITY PROTEIN KINASE TTK"/>
    <property type="match status" value="1"/>
</dbReference>
<feature type="region of interest" description="Disordered" evidence="7">
    <location>
        <begin position="48"/>
        <end position="73"/>
    </location>
</feature>
<evidence type="ECO:0000256" key="5">
    <source>
        <dbReference type="ARBA" id="ARBA00022840"/>
    </source>
</evidence>
<evidence type="ECO:0000256" key="2">
    <source>
        <dbReference type="ARBA" id="ARBA00022679"/>
    </source>
</evidence>
<dbReference type="EMBL" id="JAQQWL010000011">
    <property type="protein sequence ID" value="KAK8049563.1"/>
    <property type="molecule type" value="Genomic_DNA"/>
</dbReference>
<evidence type="ECO:0000256" key="4">
    <source>
        <dbReference type="ARBA" id="ARBA00022777"/>
    </source>
</evidence>
<keyword evidence="3 6" id="KW-0547">Nucleotide-binding</keyword>
<feature type="domain" description="Protein kinase" evidence="8">
    <location>
        <begin position="553"/>
        <end position="846"/>
    </location>
</feature>
<dbReference type="RefSeq" id="XP_066711812.1">
    <property type="nucleotide sequence ID" value="XM_066862702.1"/>
</dbReference>
<feature type="compositionally biased region" description="Basic and acidic residues" evidence="7">
    <location>
        <begin position="222"/>
        <end position="239"/>
    </location>
</feature>
<feature type="compositionally biased region" description="Low complexity" evidence="7">
    <location>
        <begin position="95"/>
        <end position="111"/>
    </location>
</feature>
<evidence type="ECO:0000256" key="3">
    <source>
        <dbReference type="ARBA" id="ARBA00022741"/>
    </source>
</evidence>
<dbReference type="SUPFAM" id="SSF56112">
    <property type="entry name" value="Protein kinase-like (PK-like)"/>
    <property type="match status" value="1"/>
</dbReference>
<dbReference type="InterPro" id="IPR027084">
    <property type="entry name" value="Mps1_cat"/>
</dbReference>
<feature type="compositionally biased region" description="Polar residues" evidence="7">
    <location>
        <begin position="48"/>
        <end position="66"/>
    </location>
</feature>
<feature type="compositionally biased region" description="Polar residues" evidence="7">
    <location>
        <begin position="116"/>
        <end position="127"/>
    </location>
</feature>
<dbReference type="CDD" id="cd14131">
    <property type="entry name" value="PKc_Mps1"/>
    <property type="match status" value="1"/>
</dbReference>
<evidence type="ECO:0000259" key="8">
    <source>
        <dbReference type="PROSITE" id="PS50011"/>
    </source>
</evidence>
<keyword evidence="5 6" id="KW-0067">ATP-binding</keyword>
<dbReference type="InterPro" id="IPR008271">
    <property type="entry name" value="Ser/Thr_kinase_AS"/>
</dbReference>
<dbReference type="SMART" id="SM00220">
    <property type="entry name" value="S_TKc"/>
    <property type="match status" value="1"/>
</dbReference>
<protein>
    <recommendedName>
        <fullName evidence="8">Protein kinase domain-containing protein</fullName>
    </recommendedName>
</protein>
<reference evidence="9 10" key="1">
    <citation type="submission" date="2023-01" db="EMBL/GenBank/DDBJ databases">
        <title>Analysis of 21 Apiospora genomes using comparative genomics revels a genus with tremendous synthesis potential of carbohydrate active enzymes and secondary metabolites.</title>
        <authorList>
            <person name="Sorensen T."/>
        </authorList>
    </citation>
    <scope>NUCLEOTIDE SEQUENCE [LARGE SCALE GENOMIC DNA]</scope>
    <source>
        <strain evidence="9 10">CBS 135458</strain>
    </source>
</reference>
<dbReference type="Proteomes" id="UP001480595">
    <property type="component" value="Unassembled WGS sequence"/>
</dbReference>
<evidence type="ECO:0000256" key="1">
    <source>
        <dbReference type="ARBA" id="ARBA00022527"/>
    </source>
</evidence>
<keyword evidence="10" id="KW-1185">Reference proteome</keyword>
<comment type="caution">
    <text evidence="9">The sequence shown here is derived from an EMBL/GenBank/DDBJ whole genome shotgun (WGS) entry which is preliminary data.</text>
</comment>
<dbReference type="PROSITE" id="PS50011">
    <property type="entry name" value="PROTEIN_KINASE_DOM"/>
    <property type="match status" value="1"/>
</dbReference>
<dbReference type="PROSITE" id="PS00108">
    <property type="entry name" value="PROTEIN_KINASE_ST"/>
    <property type="match status" value="1"/>
</dbReference>
<dbReference type="InterPro" id="IPR011009">
    <property type="entry name" value="Kinase-like_dom_sf"/>
</dbReference>
<name>A0ABR1TV08_9PEZI</name>